<comment type="caution">
    <text evidence="2">The sequence shown here is derived from an EMBL/GenBank/DDBJ whole genome shotgun (WGS) entry which is preliminary data.</text>
</comment>
<evidence type="ECO:0000256" key="1">
    <source>
        <dbReference type="SAM" id="MobiDB-lite"/>
    </source>
</evidence>
<reference evidence="2 3" key="1">
    <citation type="submission" date="2020-08" db="EMBL/GenBank/DDBJ databases">
        <title>Plant Genome Project.</title>
        <authorList>
            <person name="Zhang R.-G."/>
        </authorList>
    </citation>
    <scope>NUCLEOTIDE SEQUENCE [LARGE SCALE GENOMIC DNA]</scope>
    <source>
        <tissue evidence="2">Rhizome</tissue>
    </source>
</reference>
<feature type="compositionally biased region" description="Basic and acidic residues" evidence="1">
    <location>
        <begin position="1"/>
        <end position="11"/>
    </location>
</feature>
<name>A0A8J5EXH1_ZINOF</name>
<dbReference type="AlphaFoldDB" id="A0A8J5EXH1"/>
<feature type="compositionally biased region" description="Low complexity" evidence="1">
    <location>
        <begin position="20"/>
        <end position="32"/>
    </location>
</feature>
<protein>
    <recommendedName>
        <fullName evidence="4">Myb-like domain-containing protein</fullName>
    </recommendedName>
</protein>
<organism evidence="2 3">
    <name type="scientific">Zingiber officinale</name>
    <name type="common">Ginger</name>
    <name type="synonym">Amomum zingiber</name>
    <dbReference type="NCBI Taxonomy" id="94328"/>
    <lineage>
        <taxon>Eukaryota</taxon>
        <taxon>Viridiplantae</taxon>
        <taxon>Streptophyta</taxon>
        <taxon>Embryophyta</taxon>
        <taxon>Tracheophyta</taxon>
        <taxon>Spermatophyta</taxon>
        <taxon>Magnoliopsida</taxon>
        <taxon>Liliopsida</taxon>
        <taxon>Zingiberales</taxon>
        <taxon>Zingiberaceae</taxon>
        <taxon>Zingiber</taxon>
    </lineage>
</organism>
<gene>
    <name evidence="2" type="ORF">ZIOFF_065514</name>
</gene>
<dbReference type="PANTHER" id="PTHR47430">
    <property type="entry name" value="GB|AAC33480.1"/>
    <property type="match status" value="1"/>
</dbReference>
<evidence type="ECO:0000313" key="2">
    <source>
        <dbReference type="EMBL" id="KAG6476275.1"/>
    </source>
</evidence>
<proteinExistence type="predicted"/>
<dbReference type="PANTHER" id="PTHR47430:SF4">
    <property type="entry name" value="GB|AAC33480.1"/>
    <property type="match status" value="1"/>
</dbReference>
<dbReference type="EMBL" id="JACMSC010000018">
    <property type="protein sequence ID" value="KAG6476275.1"/>
    <property type="molecule type" value="Genomic_DNA"/>
</dbReference>
<sequence>MSEHEKTKRQQEGNPGIDGTSSDIVEESSSTSLEGNQVVLKKNKKKKTKILDIEEVRGISDGKLEIDAEKDVKEADRLNLQDYAERLMRLDACCVEDVDWDNLLEHRPGDICRKRWTEMTRYISKNKEKSFIEQVEVLSQHYSEMTEYRK</sequence>
<feature type="region of interest" description="Disordered" evidence="1">
    <location>
        <begin position="1"/>
        <end position="35"/>
    </location>
</feature>
<dbReference type="Proteomes" id="UP000734854">
    <property type="component" value="Unassembled WGS sequence"/>
</dbReference>
<accession>A0A8J5EXH1</accession>
<evidence type="ECO:0008006" key="4">
    <source>
        <dbReference type="Google" id="ProtNLM"/>
    </source>
</evidence>
<keyword evidence="3" id="KW-1185">Reference proteome</keyword>
<evidence type="ECO:0000313" key="3">
    <source>
        <dbReference type="Proteomes" id="UP000734854"/>
    </source>
</evidence>